<dbReference type="EMBL" id="BONK01000010">
    <property type="protein sequence ID" value="GIG22246.1"/>
    <property type="molecule type" value="Genomic_DNA"/>
</dbReference>
<name>A0A919P5Z9_9CELL</name>
<gene>
    <name evidence="2" type="ORF">Cch01nite_29700</name>
</gene>
<comment type="caution">
    <text evidence="2">The sequence shown here is derived from an EMBL/GenBank/DDBJ whole genome shotgun (WGS) entry which is preliminary data.</text>
</comment>
<feature type="compositionally biased region" description="Acidic residues" evidence="1">
    <location>
        <begin position="29"/>
        <end position="41"/>
    </location>
</feature>
<evidence type="ECO:0000313" key="2">
    <source>
        <dbReference type="EMBL" id="GIG22246.1"/>
    </source>
</evidence>
<dbReference type="Proteomes" id="UP000632740">
    <property type="component" value="Unassembled WGS sequence"/>
</dbReference>
<protein>
    <submittedName>
        <fullName evidence="2">Uncharacterized protein</fullName>
    </submittedName>
</protein>
<evidence type="ECO:0000256" key="1">
    <source>
        <dbReference type="SAM" id="MobiDB-lite"/>
    </source>
</evidence>
<feature type="region of interest" description="Disordered" evidence="1">
    <location>
        <begin position="1"/>
        <end position="76"/>
    </location>
</feature>
<dbReference type="AlphaFoldDB" id="A0A919P5Z9"/>
<dbReference type="RefSeq" id="WP_203756582.1">
    <property type="nucleotide sequence ID" value="NZ_BONK01000010.1"/>
</dbReference>
<accession>A0A919P5Z9</accession>
<proteinExistence type="predicted"/>
<feature type="compositionally biased region" description="Acidic residues" evidence="1">
    <location>
        <begin position="53"/>
        <end position="76"/>
    </location>
</feature>
<evidence type="ECO:0000313" key="3">
    <source>
        <dbReference type="Proteomes" id="UP000632740"/>
    </source>
</evidence>
<keyword evidence="3" id="KW-1185">Reference proteome</keyword>
<organism evidence="2 3">
    <name type="scientific">Cellulomonas chitinilytica</name>
    <dbReference type="NCBI Taxonomy" id="398759"/>
    <lineage>
        <taxon>Bacteria</taxon>
        <taxon>Bacillati</taxon>
        <taxon>Actinomycetota</taxon>
        <taxon>Actinomycetes</taxon>
        <taxon>Micrococcales</taxon>
        <taxon>Cellulomonadaceae</taxon>
        <taxon>Cellulomonas</taxon>
    </lineage>
</organism>
<sequence length="76" mass="8179">MSTVPGTGAWQDAGLEPVVPEQPLRLTDEPDDTPPDPEEYEPGFPRADREGTADEADVVEQDTEVPAEDDDQGDVA</sequence>
<reference evidence="2" key="1">
    <citation type="submission" date="2021-01" db="EMBL/GenBank/DDBJ databases">
        <title>Whole genome shotgun sequence of Cellulomonas chitinilytica NBRC 110799.</title>
        <authorList>
            <person name="Komaki H."/>
            <person name="Tamura T."/>
        </authorList>
    </citation>
    <scope>NUCLEOTIDE SEQUENCE</scope>
    <source>
        <strain evidence="2">NBRC 110799</strain>
    </source>
</reference>